<reference evidence="9" key="1">
    <citation type="submission" date="2020-08" db="EMBL/GenBank/DDBJ databases">
        <title>Genomic Encyclopedia of Type Strains, Phase III (KMG-III): the genomes of soil and plant-associated and newly described type strains.</title>
        <authorList>
            <person name="Whitman W."/>
        </authorList>
    </citation>
    <scope>NUCLEOTIDE SEQUENCE [LARGE SCALE GENOMIC DNA]</scope>
    <source>
        <strain evidence="9">CECT 8628</strain>
    </source>
</reference>
<dbReference type="Gene3D" id="1.25.40.390">
    <property type="match status" value="1"/>
</dbReference>
<evidence type="ECO:0000256" key="2">
    <source>
        <dbReference type="ARBA" id="ARBA00006275"/>
    </source>
</evidence>
<dbReference type="InterPro" id="IPR012944">
    <property type="entry name" value="SusD_RagB_dom"/>
</dbReference>
<comment type="similarity">
    <text evidence="2">Belongs to the SusD family.</text>
</comment>
<evidence type="ECO:0000256" key="1">
    <source>
        <dbReference type="ARBA" id="ARBA00004442"/>
    </source>
</evidence>
<evidence type="ECO:0000256" key="5">
    <source>
        <dbReference type="ARBA" id="ARBA00023237"/>
    </source>
</evidence>
<evidence type="ECO:0000256" key="3">
    <source>
        <dbReference type="ARBA" id="ARBA00022729"/>
    </source>
</evidence>
<dbReference type="SUPFAM" id="SSF48452">
    <property type="entry name" value="TPR-like"/>
    <property type="match status" value="1"/>
</dbReference>
<evidence type="ECO:0000313" key="9">
    <source>
        <dbReference type="EMBL" id="MBB3054741.1"/>
    </source>
</evidence>
<evidence type="ECO:0000313" key="10">
    <source>
        <dbReference type="Proteomes" id="UP000539265"/>
    </source>
</evidence>
<feature type="signal peptide" evidence="6">
    <location>
        <begin position="1"/>
        <end position="22"/>
    </location>
</feature>
<evidence type="ECO:0000256" key="4">
    <source>
        <dbReference type="ARBA" id="ARBA00023136"/>
    </source>
</evidence>
<dbReference type="RefSeq" id="WP_096356428.1">
    <property type="nucleotide sequence ID" value="NZ_AP017313.1"/>
</dbReference>
<evidence type="ECO:0000259" key="7">
    <source>
        <dbReference type="Pfam" id="PF07980"/>
    </source>
</evidence>
<evidence type="ECO:0000256" key="6">
    <source>
        <dbReference type="SAM" id="SignalP"/>
    </source>
</evidence>
<dbReference type="EMBL" id="JACHWX010000002">
    <property type="protein sequence ID" value="MBB3054741.1"/>
    <property type="molecule type" value="Genomic_DNA"/>
</dbReference>
<evidence type="ECO:0000259" key="8">
    <source>
        <dbReference type="Pfam" id="PF14322"/>
    </source>
</evidence>
<feature type="domain" description="SusD-like N-terminal" evidence="8">
    <location>
        <begin position="22"/>
        <end position="224"/>
    </location>
</feature>
<dbReference type="AlphaFoldDB" id="A0A839S9C6"/>
<keyword evidence="5" id="KW-0998">Cell outer membrane</keyword>
<feature type="chain" id="PRO_5033016493" description="SusD family protein" evidence="6">
    <location>
        <begin position="23"/>
        <end position="503"/>
    </location>
</feature>
<keyword evidence="10" id="KW-1185">Reference proteome</keyword>
<comment type="subcellular location">
    <subcellularLocation>
        <location evidence="1">Cell outer membrane</location>
    </subcellularLocation>
</comment>
<dbReference type="Proteomes" id="UP000539265">
    <property type="component" value="Unassembled WGS sequence"/>
</dbReference>
<keyword evidence="3 6" id="KW-0732">Signal</keyword>
<dbReference type="InterPro" id="IPR033985">
    <property type="entry name" value="SusD-like_N"/>
</dbReference>
<protein>
    <recommendedName>
        <fullName evidence="11">SusD family protein</fullName>
    </recommendedName>
</protein>
<comment type="caution">
    <text evidence="9">The sequence shown here is derived from an EMBL/GenBank/DDBJ whole genome shotgun (WGS) entry which is preliminary data.</text>
</comment>
<gene>
    <name evidence="9" type="ORF">FHS11_001151</name>
</gene>
<dbReference type="InterPro" id="IPR011990">
    <property type="entry name" value="TPR-like_helical_dom_sf"/>
</dbReference>
<proteinExistence type="inferred from homology"/>
<dbReference type="PROSITE" id="PS51257">
    <property type="entry name" value="PROKAR_LIPOPROTEIN"/>
    <property type="match status" value="1"/>
</dbReference>
<keyword evidence="4" id="KW-0472">Membrane</keyword>
<evidence type="ECO:0008006" key="11">
    <source>
        <dbReference type="Google" id="ProtNLM"/>
    </source>
</evidence>
<dbReference type="GO" id="GO:0009279">
    <property type="term" value="C:cell outer membrane"/>
    <property type="evidence" value="ECO:0007669"/>
    <property type="project" value="UniProtKB-SubCell"/>
</dbReference>
<feature type="domain" description="RagB/SusD" evidence="7">
    <location>
        <begin position="358"/>
        <end position="503"/>
    </location>
</feature>
<dbReference type="OrthoDB" id="993981at2"/>
<dbReference type="CDD" id="cd08977">
    <property type="entry name" value="SusD"/>
    <property type="match status" value="1"/>
</dbReference>
<sequence length="503" mass="55448">MKKKTIFLITLLFAVAMGSCRKFLDTTPQTSLTTGNAYNSAQDIENAIAGCYQIFMGSDYYQWENVMLSDNRSDNAYPGGGGEATFVEEDQFTMPASNSHMYADWGQLYQGIAHCNLLLANINGASGLAADRKAQIIGEASFLRAFHYYQLVKTWGGVPIELESNTADPKVTRKPRSTETQVYDQINADLQVAVANLPDSYGSDPSVNKVRATKGAAYALLAKIWAQRSDRDYNKVLTYCKDVVNSPAGYSLVSSYSSLFDGSHYFNSESILEIPFTAGGPNASWGVELFLAPEDGWQKYGVPAHDLVNAFVAEGDTVRENASVLFVTKDVNGNPIAWADENWNPCQDPTKPTPFAYKQKHPNGWSSGDHFYLLRLDDIILLQAEADNQLGNTAEAISLLNKIRNRVGLPNTTASTQAALTTAILNERRLELAFEAQRWDDLTRLGVATTVMANLKEVKYTCNNGVPSAPIPIVYTCDKNHWLMPLPLTEINNNPNLVQNPGY</sequence>
<dbReference type="Pfam" id="PF07980">
    <property type="entry name" value="SusD_RagB"/>
    <property type="match status" value="1"/>
</dbReference>
<name>A0A839S9C6_9SPHI</name>
<accession>A0A839S9C6</accession>
<dbReference type="Pfam" id="PF14322">
    <property type="entry name" value="SusD-like_3"/>
    <property type="match status" value="1"/>
</dbReference>
<organism evidence="9 10">
    <name type="scientific">Mucilaginibacter gotjawali</name>
    <dbReference type="NCBI Taxonomy" id="1550579"/>
    <lineage>
        <taxon>Bacteria</taxon>
        <taxon>Pseudomonadati</taxon>
        <taxon>Bacteroidota</taxon>
        <taxon>Sphingobacteriia</taxon>
        <taxon>Sphingobacteriales</taxon>
        <taxon>Sphingobacteriaceae</taxon>
        <taxon>Mucilaginibacter</taxon>
    </lineage>
</organism>